<accession>A0A0C3LAR6</accession>
<dbReference type="STRING" id="1051891.A0A0C3LAR6"/>
<dbReference type="InterPro" id="IPR045338">
    <property type="entry name" value="DUF6535"/>
</dbReference>
<dbReference type="Pfam" id="PF20153">
    <property type="entry name" value="DUF6535"/>
    <property type="match status" value="1"/>
</dbReference>
<keyword evidence="1" id="KW-1133">Transmembrane helix</keyword>
<feature type="transmembrane region" description="Helical" evidence="1">
    <location>
        <begin position="201"/>
        <end position="225"/>
    </location>
</feature>
<evidence type="ECO:0000313" key="4">
    <source>
        <dbReference type="Proteomes" id="UP000054248"/>
    </source>
</evidence>
<dbReference type="Proteomes" id="UP000054248">
    <property type="component" value="Unassembled WGS sequence"/>
</dbReference>
<feature type="transmembrane region" description="Helical" evidence="1">
    <location>
        <begin position="47"/>
        <end position="67"/>
    </location>
</feature>
<evidence type="ECO:0000256" key="1">
    <source>
        <dbReference type="SAM" id="Phobius"/>
    </source>
</evidence>
<dbReference type="EMBL" id="KN822967">
    <property type="protein sequence ID" value="KIO30963.1"/>
    <property type="molecule type" value="Genomic_DNA"/>
</dbReference>
<dbReference type="OrthoDB" id="3193432at2759"/>
<protein>
    <recommendedName>
        <fullName evidence="2">DUF6535 domain-containing protein</fullName>
    </recommendedName>
</protein>
<reference evidence="3 4" key="1">
    <citation type="submission" date="2014-04" db="EMBL/GenBank/DDBJ databases">
        <authorList>
            <consortium name="DOE Joint Genome Institute"/>
            <person name="Kuo A."/>
            <person name="Girlanda M."/>
            <person name="Perotto S."/>
            <person name="Kohler A."/>
            <person name="Nagy L.G."/>
            <person name="Floudas D."/>
            <person name="Copeland A."/>
            <person name="Barry K.W."/>
            <person name="Cichocki N."/>
            <person name="Veneault-Fourrey C."/>
            <person name="LaButti K."/>
            <person name="Lindquist E.A."/>
            <person name="Lipzen A."/>
            <person name="Lundell T."/>
            <person name="Morin E."/>
            <person name="Murat C."/>
            <person name="Sun H."/>
            <person name="Tunlid A."/>
            <person name="Henrissat B."/>
            <person name="Grigoriev I.V."/>
            <person name="Hibbett D.S."/>
            <person name="Martin F."/>
            <person name="Nordberg H.P."/>
            <person name="Cantor M.N."/>
            <person name="Hua S.X."/>
        </authorList>
    </citation>
    <scope>NUCLEOTIDE SEQUENCE [LARGE SCALE GENOMIC DNA]</scope>
    <source>
        <strain evidence="3 4">MUT 4182</strain>
    </source>
</reference>
<feature type="transmembrane region" description="Helical" evidence="1">
    <location>
        <begin position="112"/>
        <end position="132"/>
    </location>
</feature>
<gene>
    <name evidence="3" type="ORF">M407DRAFT_20086</name>
</gene>
<dbReference type="AlphaFoldDB" id="A0A0C3LAR6"/>
<dbReference type="HOGENOM" id="CLU_525994_0_0_1"/>
<keyword evidence="1" id="KW-0472">Membrane</keyword>
<evidence type="ECO:0000259" key="2">
    <source>
        <dbReference type="Pfam" id="PF20153"/>
    </source>
</evidence>
<feature type="transmembrane region" description="Helical" evidence="1">
    <location>
        <begin position="174"/>
        <end position="194"/>
    </location>
</feature>
<keyword evidence="4" id="KW-1185">Reference proteome</keyword>
<proteinExistence type="predicted"/>
<reference evidence="4" key="2">
    <citation type="submission" date="2015-01" db="EMBL/GenBank/DDBJ databases">
        <title>Evolutionary Origins and Diversification of the Mycorrhizal Mutualists.</title>
        <authorList>
            <consortium name="DOE Joint Genome Institute"/>
            <consortium name="Mycorrhizal Genomics Consortium"/>
            <person name="Kohler A."/>
            <person name="Kuo A."/>
            <person name="Nagy L.G."/>
            <person name="Floudas D."/>
            <person name="Copeland A."/>
            <person name="Barry K.W."/>
            <person name="Cichocki N."/>
            <person name="Veneault-Fourrey C."/>
            <person name="LaButti K."/>
            <person name="Lindquist E.A."/>
            <person name="Lipzen A."/>
            <person name="Lundell T."/>
            <person name="Morin E."/>
            <person name="Murat C."/>
            <person name="Riley R."/>
            <person name="Ohm R."/>
            <person name="Sun H."/>
            <person name="Tunlid A."/>
            <person name="Henrissat B."/>
            <person name="Grigoriev I.V."/>
            <person name="Hibbett D.S."/>
            <person name="Martin F."/>
        </authorList>
    </citation>
    <scope>NUCLEOTIDE SEQUENCE [LARGE SCALE GENOMIC DNA]</scope>
    <source>
        <strain evidence="4">MUT 4182</strain>
    </source>
</reference>
<feature type="domain" description="DUF6535" evidence="2">
    <location>
        <begin position="25"/>
        <end position="195"/>
    </location>
</feature>
<evidence type="ECO:0000313" key="3">
    <source>
        <dbReference type="EMBL" id="KIO30963.1"/>
    </source>
</evidence>
<sequence>MAAPALAFPVPPVEFGRDGGEFYKHYDKIADELDNGMINGLKSSLDGLLIFAGLFAGINSAFLALTLPKMTADPVDDTNALLLELVRGNNETALSLTLPSTQFSPNPRISTINFLFLVSLASALFASFFAVVGKQWLAYYQTPEGSGGDKQRGEQLKRSQGVERWRLVPILDGLIPLLLQFALVIFAVGIILYLHTLSRALAYTVVALSSLAFLCFCLTVGVSFWDPYSPYRTPASQLFNWCCDRLISASMHALVLMSRWLEDAFHLDLTTAGDRTQPLAIAVKGVADRLVWKLPLQRKADPPAQLQGDFVRRILAVSADREAIFHAALNIHVVRDPHTIRRIVDDEVAVGRLRELFMDLKHGGPAHNGARRLPKSLGKDAITFGGAILHLVLYDKLGAAASSDLGWSPEAIFQSSTGFASLLASERSEADNSVMPPPPVSYSIMRWLWESWSENQSPAQLVTFKTAATLLPPLPLQTTAFIALSLTLSREREVADPSWTFPSWSTSLFSNIQDVFWK</sequence>
<keyword evidence="1" id="KW-0812">Transmembrane</keyword>
<organism evidence="3 4">
    <name type="scientific">Tulasnella calospora MUT 4182</name>
    <dbReference type="NCBI Taxonomy" id="1051891"/>
    <lineage>
        <taxon>Eukaryota</taxon>
        <taxon>Fungi</taxon>
        <taxon>Dikarya</taxon>
        <taxon>Basidiomycota</taxon>
        <taxon>Agaricomycotina</taxon>
        <taxon>Agaricomycetes</taxon>
        <taxon>Cantharellales</taxon>
        <taxon>Tulasnellaceae</taxon>
        <taxon>Tulasnella</taxon>
    </lineage>
</organism>
<name>A0A0C3LAR6_9AGAM</name>